<dbReference type="AlphaFoldDB" id="A0A1X3FJR7"/>
<gene>
    <name evidence="2" type="ORF">BST63_00535</name>
    <name evidence="1" type="ORF">BSZ18_00635</name>
</gene>
<evidence type="ECO:0000313" key="3">
    <source>
        <dbReference type="Proteomes" id="UP000193553"/>
    </source>
</evidence>
<comment type="caution">
    <text evidence="1">The sequence shown here is derived from an EMBL/GenBank/DDBJ whole genome shotgun (WGS) entry which is preliminary data.</text>
</comment>
<dbReference type="EMBL" id="NAFK01000083">
    <property type="protein sequence ID" value="OSJ36592.1"/>
    <property type="molecule type" value="Genomic_DNA"/>
</dbReference>
<dbReference type="Proteomes" id="UP000193553">
    <property type="component" value="Unassembled WGS sequence"/>
</dbReference>
<dbReference type="Proteomes" id="UP000193884">
    <property type="component" value="Unassembled WGS sequence"/>
</dbReference>
<dbReference type="EMBL" id="NAFI01000108">
    <property type="protein sequence ID" value="OSJ19308.1"/>
    <property type="molecule type" value="Genomic_DNA"/>
</dbReference>
<name>A0A1X3FJR7_9BRAD</name>
<proteinExistence type="predicted"/>
<evidence type="ECO:0000313" key="2">
    <source>
        <dbReference type="EMBL" id="OSJ36592.1"/>
    </source>
</evidence>
<accession>A0A1X3FJR7</accession>
<protein>
    <submittedName>
        <fullName evidence="1">Uncharacterized protein</fullName>
    </submittedName>
</protein>
<reference evidence="3 4" key="1">
    <citation type="submission" date="2017-03" db="EMBL/GenBank/DDBJ databases">
        <title>Whole genome sequences of fourteen strains of Bradyrhizobium canariense and one strain of Bradyrhizobium japonicum isolated from Lupinus (Papilionoideae: Genisteae) species in Algeria.</title>
        <authorList>
            <person name="Crovadore J."/>
            <person name="Chekireb D."/>
            <person name="Brachmann A."/>
            <person name="Chablais R."/>
            <person name="Cochard B."/>
            <person name="Lefort F."/>
        </authorList>
    </citation>
    <scope>NUCLEOTIDE SEQUENCE [LARGE SCALE GENOMIC DNA]</scope>
    <source>
        <strain evidence="1 3">UBMA195</strain>
        <strain evidence="2 4">UBMAN05</strain>
    </source>
</reference>
<evidence type="ECO:0000313" key="4">
    <source>
        <dbReference type="Proteomes" id="UP000193884"/>
    </source>
</evidence>
<evidence type="ECO:0000313" key="1">
    <source>
        <dbReference type="EMBL" id="OSJ19308.1"/>
    </source>
</evidence>
<keyword evidence="4" id="KW-1185">Reference proteome</keyword>
<organism evidence="1 3">
    <name type="scientific">Bradyrhizobium canariense</name>
    <dbReference type="NCBI Taxonomy" id="255045"/>
    <lineage>
        <taxon>Bacteria</taxon>
        <taxon>Pseudomonadati</taxon>
        <taxon>Pseudomonadota</taxon>
        <taxon>Alphaproteobacteria</taxon>
        <taxon>Hyphomicrobiales</taxon>
        <taxon>Nitrobacteraceae</taxon>
        <taxon>Bradyrhizobium</taxon>
    </lineage>
</organism>
<sequence>MEKVRRLRAMGSLCRQQAAYNGVNKWKLLAEAEYWEHLAELELSSHFQECNVACANERTEPQARTEANDYSRRETIAPEATATTNDAQCALMPL</sequence>